<comment type="caution">
    <text evidence="9">The sequence shown here is derived from an EMBL/GenBank/DDBJ whole genome shotgun (WGS) entry which is preliminary data.</text>
</comment>
<dbReference type="PANTHER" id="PTHR43214:SF43">
    <property type="entry name" value="TWO-COMPONENT RESPONSE REGULATOR"/>
    <property type="match status" value="1"/>
</dbReference>
<dbReference type="PANTHER" id="PTHR43214">
    <property type="entry name" value="TWO-COMPONENT RESPONSE REGULATOR"/>
    <property type="match status" value="1"/>
</dbReference>
<proteinExistence type="predicted"/>
<dbReference type="AlphaFoldDB" id="A0A9X4H676"/>
<evidence type="ECO:0000256" key="2">
    <source>
        <dbReference type="ARBA" id="ARBA00023015"/>
    </source>
</evidence>
<keyword evidence="2" id="KW-0805">Transcription regulation</keyword>
<dbReference type="InterPro" id="IPR011006">
    <property type="entry name" value="CheY-like_superfamily"/>
</dbReference>
<dbReference type="Gene3D" id="3.40.50.2300">
    <property type="match status" value="1"/>
</dbReference>
<comment type="function">
    <text evidence="5">May play the central regulatory role in sporulation. It may be an element of the effector pathway responsible for the activation of sporulation genes in response to nutritional stress. Spo0A may act in concert with spo0H (a sigma factor) to control the expression of some genes that are critical to the sporulation process.</text>
</comment>
<dbReference type="GO" id="GO:0006355">
    <property type="term" value="P:regulation of DNA-templated transcription"/>
    <property type="evidence" value="ECO:0007669"/>
    <property type="project" value="InterPro"/>
</dbReference>
<evidence type="ECO:0000256" key="6">
    <source>
        <dbReference type="PROSITE-ProRule" id="PRU00169"/>
    </source>
</evidence>
<dbReference type="GO" id="GO:0000160">
    <property type="term" value="P:phosphorelay signal transduction system"/>
    <property type="evidence" value="ECO:0007669"/>
    <property type="project" value="InterPro"/>
</dbReference>
<name>A0A9X4H676_9FIRM</name>
<comment type="caution">
    <text evidence="6">Lacks conserved residue(s) required for the propagation of feature annotation.</text>
</comment>
<gene>
    <name evidence="9" type="ORF">L7E55_11630</name>
</gene>
<dbReference type="PRINTS" id="PR00038">
    <property type="entry name" value="HTHLUXR"/>
</dbReference>
<evidence type="ECO:0000256" key="1">
    <source>
        <dbReference type="ARBA" id="ARBA00018672"/>
    </source>
</evidence>
<evidence type="ECO:0000313" key="9">
    <source>
        <dbReference type="EMBL" id="MDF9409002.1"/>
    </source>
</evidence>
<keyword evidence="10" id="KW-1185">Reference proteome</keyword>
<feature type="domain" description="HTH luxR-type" evidence="7">
    <location>
        <begin position="145"/>
        <end position="205"/>
    </location>
</feature>
<dbReference type="RefSeq" id="WP_277444416.1">
    <property type="nucleotide sequence ID" value="NZ_JAKOAV010000022.1"/>
</dbReference>
<dbReference type="PROSITE" id="PS50043">
    <property type="entry name" value="HTH_LUXR_2"/>
    <property type="match status" value="1"/>
</dbReference>
<dbReference type="Proteomes" id="UP001154312">
    <property type="component" value="Unassembled WGS sequence"/>
</dbReference>
<dbReference type="InterPro" id="IPR039420">
    <property type="entry name" value="WalR-like"/>
</dbReference>
<evidence type="ECO:0000313" key="10">
    <source>
        <dbReference type="Proteomes" id="UP001154312"/>
    </source>
</evidence>
<dbReference type="CDD" id="cd06170">
    <property type="entry name" value="LuxR_C_like"/>
    <property type="match status" value="1"/>
</dbReference>
<dbReference type="InterPro" id="IPR001789">
    <property type="entry name" value="Sig_transdc_resp-reg_receiver"/>
</dbReference>
<dbReference type="InterPro" id="IPR016032">
    <property type="entry name" value="Sig_transdc_resp-reg_C-effctor"/>
</dbReference>
<feature type="domain" description="Response regulatory" evidence="8">
    <location>
        <begin position="5"/>
        <end position="120"/>
    </location>
</feature>
<organism evidence="9 10">
    <name type="scientific">Pelotomaculum isophthalicicum JI</name>
    <dbReference type="NCBI Taxonomy" id="947010"/>
    <lineage>
        <taxon>Bacteria</taxon>
        <taxon>Bacillati</taxon>
        <taxon>Bacillota</taxon>
        <taxon>Clostridia</taxon>
        <taxon>Eubacteriales</taxon>
        <taxon>Desulfotomaculaceae</taxon>
        <taxon>Pelotomaculum</taxon>
    </lineage>
</organism>
<accession>A0A9X4H676</accession>
<evidence type="ECO:0000259" key="7">
    <source>
        <dbReference type="PROSITE" id="PS50043"/>
    </source>
</evidence>
<evidence type="ECO:0000256" key="3">
    <source>
        <dbReference type="ARBA" id="ARBA00023125"/>
    </source>
</evidence>
<dbReference type="SUPFAM" id="SSF46894">
    <property type="entry name" value="C-terminal effector domain of the bipartite response regulators"/>
    <property type="match status" value="1"/>
</dbReference>
<evidence type="ECO:0000256" key="5">
    <source>
        <dbReference type="ARBA" id="ARBA00024867"/>
    </source>
</evidence>
<dbReference type="Pfam" id="PF00196">
    <property type="entry name" value="GerE"/>
    <property type="match status" value="1"/>
</dbReference>
<keyword evidence="3" id="KW-0238">DNA-binding</keyword>
<dbReference type="SUPFAM" id="SSF52172">
    <property type="entry name" value="CheY-like"/>
    <property type="match status" value="1"/>
</dbReference>
<dbReference type="PROSITE" id="PS50110">
    <property type="entry name" value="RESPONSE_REGULATORY"/>
    <property type="match status" value="1"/>
</dbReference>
<evidence type="ECO:0000259" key="8">
    <source>
        <dbReference type="PROSITE" id="PS50110"/>
    </source>
</evidence>
<dbReference type="SMART" id="SM00421">
    <property type="entry name" value="HTH_LUXR"/>
    <property type="match status" value="1"/>
</dbReference>
<dbReference type="InterPro" id="IPR000792">
    <property type="entry name" value="Tscrpt_reg_LuxR_C"/>
</dbReference>
<sequence length="205" mass="23206">MAVISVVIASDTGHQGEAIKKIIDKAPDVFKVLDVILFEKILEVVGDYQPEIIVCTLREWEENIDVLSEIKNVCPQTLVVMITEKEDPEVVLHALKAGVDSCLGSITPGYILRSLEMICRSGIMIFPRMLKPRIQRIADLSEYASKRIPEELTGREREIYSLLLKRYSNKEISQQLFISESTVKVHVRNILQKIGTKSRVSLIDN</sequence>
<dbReference type="EMBL" id="JAKOAV010000022">
    <property type="protein sequence ID" value="MDF9409002.1"/>
    <property type="molecule type" value="Genomic_DNA"/>
</dbReference>
<protein>
    <recommendedName>
        <fullName evidence="1">Stage 0 sporulation protein A homolog</fullName>
    </recommendedName>
</protein>
<evidence type="ECO:0000256" key="4">
    <source>
        <dbReference type="ARBA" id="ARBA00023163"/>
    </source>
</evidence>
<keyword evidence="4" id="KW-0804">Transcription</keyword>
<dbReference type="GO" id="GO:0003677">
    <property type="term" value="F:DNA binding"/>
    <property type="evidence" value="ECO:0007669"/>
    <property type="project" value="UniProtKB-KW"/>
</dbReference>
<reference evidence="9" key="1">
    <citation type="submission" date="2022-02" db="EMBL/GenBank/DDBJ databases">
        <authorList>
            <person name="Leng L."/>
        </authorList>
    </citation>
    <scope>NUCLEOTIDE SEQUENCE</scope>
    <source>
        <strain evidence="9">JI</strain>
    </source>
</reference>